<dbReference type="InterPro" id="IPR005122">
    <property type="entry name" value="Uracil-DNA_glycosylase-like"/>
</dbReference>
<keyword evidence="9" id="KW-0408">Iron</keyword>
<keyword evidence="14" id="KW-1185">Reference proteome</keyword>
<evidence type="ECO:0000313" key="13">
    <source>
        <dbReference type="EMBL" id="MCQ1531835.1"/>
    </source>
</evidence>
<dbReference type="PANTHER" id="PTHR33693">
    <property type="entry name" value="TYPE-5 URACIL-DNA GLYCOSYLASE"/>
    <property type="match status" value="1"/>
</dbReference>
<evidence type="ECO:0000256" key="1">
    <source>
        <dbReference type="ARBA" id="ARBA00001400"/>
    </source>
</evidence>
<keyword evidence="10" id="KW-0411">Iron-sulfur</keyword>
<dbReference type="SUPFAM" id="SSF52141">
    <property type="entry name" value="Uracil-DNA glycosylase-like"/>
    <property type="match status" value="1"/>
</dbReference>
<feature type="domain" description="Uracil-DNA glycosylase-like" evidence="12">
    <location>
        <begin position="37"/>
        <end position="197"/>
    </location>
</feature>
<dbReference type="Gene3D" id="3.40.470.10">
    <property type="entry name" value="Uracil-DNA glycosylase-like domain"/>
    <property type="match status" value="1"/>
</dbReference>
<evidence type="ECO:0000313" key="14">
    <source>
        <dbReference type="Proteomes" id="UP001651880"/>
    </source>
</evidence>
<dbReference type="SMART" id="SM00987">
    <property type="entry name" value="UreE_C"/>
    <property type="match status" value="1"/>
</dbReference>
<proteinExistence type="inferred from homology"/>
<evidence type="ECO:0000256" key="6">
    <source>
        <dbReference type="ARBA" id="ARBA00022723"/>
    </source>
</evidence>
<evidence type="ECO:0000256" key="11">
    <source>
        <dbReference type="ARBA" id="ARBA00023204"/>
    </source>
</evidence>
<keyword evidence="5" id="KW-0004">4Fe-4S</keyword>
<evidence type="ECO:0000256" key="8">
    <source>
        <dbReference type="ARBA" id="ARBA00022801"/>
    </source>
</evidence>
<sequence length="213" mass="24438">MKASLAQKDITEDLKQNNLDLKEYVDNYFERDIPLVFGDGPAGAKIVLAGEAPGRNEVEKGKPFVGQAGKNLEEFMDILELKREDIYITNVVKFRPYRINEKTGRTSNRPPTREEIKICRPFLRKELELLRPKLIVSLGNVPLKCLTMDESATIGEYHGKPIGINFTENPTVLFPLYHPASIIYRAELKSTYIEDLYKLKEFIAKNNEKIHKQ</sequence>
<comment type="caution">
    <text evidence="13">The sequence shown here is derived from an EMBL/GenBank/DDBJ whole genome shotgun (WGS) entry which is preliminary data.</text>
</comment>
<comment type="similarity">
    <text evidence="2">Belongs to the uracil-DNA glycosylase (UDG) superfamily. Type 4 (UDGa) family.</text>
</comment>
<dbReference type="RefSeq" id="WP_255229410.1">
    <property type="nucleotide sequence ID" value="NZ_JAJEKE010000034.1"/>
</dbReference>
<reference evidence="13 14" key="1">
    <citation type="submission" date="2021-10" db="EMBL/GenBank/DDBJ databases">
        <title>Lutispora strain m25 sp. nov., a thermophilic, non-spore-forming bacterium isolated from a lab-scale methanogenic bioreactor digesting anaerobic sludge.</title>
        <authorList>
            <person name="El Houari A."/>
            <person name="Mcdonald J."/>
        </authorList>
    </citation>
    <scope>NUCLEOTIDE SEQUENCE [LARGE SCALE GENOMIC DNA]</scope>
    <source>
        <strain evidence="14">m25</strain>
    </source>
</reference>
<evidence type="ECO:0000256" key="4">
    <source>
        <dbReference type="ARBA" id="ARBA00019403"/>
    </source>
</evidence>
<comment type="catalytic activity">
    <reaction evidence="1">
        <text>Hydrolyzes single-stranded DNA or mismatched double-stranded DNA and polynucleotides, releasing free uracil.</text>
        <dbReference type="EC" id="3.2.2.27"/>
    </reaction>
</comment>
<dbReference type="PANTHER" id="PTHR33693:SF1">
    <property type="entry name" value="TYPE-4 URACIL-DNA GLYCOSYLASE"/>
    <property type="match status" value="1"/>
</dbReference>
<organism evidence="13 14">
    <name type="scientific">Lutispora saccharofermentans</name>
    <dbReference type="NCBI Taxonomy" id="3024236"/>
    <lineage>
        <taxon>Bacteria</taxon>
        <taxon>Bacillati</taxon>
        <taxon>Bacillota</taxon>
        <taxon>Clostridia</taxon>
        <taxon>Lutisporales</taxon>
        <taxon>Lutisporaceae</taxon>
        <taxon>Lutispora</taxon>
    </lineage>
</organism>
<evidence type="ECO:0000256" key="7">
    <source>
        <dbReference type="ARBA" id="ARBA00022763"/>
    </source>
</evidence>
<keyword evidence="6" id="KW-0479">Metal-binding</keyword>
<dbReference type="EC" id="3.2.2.27" evidence="3"/>
<dbReference type="EMBL" id="JAJEKE010000034">
    <property type="protein sequence ID" value="MCQ1531835.1"/>
    <property type="molecule type" value="Genomic_DNA"/>
</dbReference>
<evidence type="ECO:0000256" key="3">
    <source>
        <dbReference type="ARBA" id="ARBA00012030"/>
    </source>
</evidence>
<dbReference type="NCBIfam" id="TIGR00758">
    <property type="entry name" value="UDG_fam4"/>
    <property type="match status" value="1"/>
</dbReference>
<protein>
    <recommendedName>
        <fullName evidence="4">Type-4 uracil-DNA glycosylase</fullName>
        <ecNumber evidence="3">3.2.2.27</ecNumber>
    </recommendedName>
</protein>
<evidence type="ECO:0000259" key="12">
    <source>
        <dbReference type="SMART" id="SM00986"/>
    </source>
</evidence>
<keyword evidence="11" id="KW-0234">DNA repair</keyword>
<evidence type="ECO:0000256" key="2">
    <source>
        <dbReference type="ARBA" id="ARBA00006521"/>
    </source>
</evidence>
<evidence type="ECO:0000256" key="10">
    <source>
        <dbReference type="ARBA" id="ARBA00023014"/>
    </source>
</evidence>
<gene>
    <name evidence="13" type="ORF">LJD61_20165</name>
</gene>
<evidence type="ECO:0000256" key="9">
    <source>
        <dbReference type="ARBA" id="ARBA00023004"/>
    </source>
</evidence>
<accession>A0ABT1NKP3</accession>
<dbReference type="SMART" id="SM00986">
    <property type="entry name" value="UDG"/>
    <property type="match status" value="1"/>
</dbReference>
<keyword evidence="7" id="KW-0227">DNA damage</keyword>
<dbReference type="CDD" id="cd10030">
    <property type="entry name" value="UDG-F4_TTUDGA_SPO1dp_like"/>
    <property type="match status" value="1"/>
</dbReference>
<name>A0ABT1NKP3_9FIRM</name>
<dbReference type="Proteomes" id="UP001651880">
    <property type="component" value="Unassembled WGS sequence"/>
</dbReference>
<keyword evidence="8" id="KW-0378">Hydrolase</keyword>
<dbReference type="InterPro" id="IPR005273">
    <property type="entry name" value="Ura-DNA_glyco_family4"/>
</dbReference>
<dbReference type="Pfam" id="PF03167">
    <property type="entry name" value="UDG"/>
    <property type="match status" value="1"/>
</dbReference>
<dbReference type="InterPro" id="IPR051536">
    <property type="entry name" value="UDG_Type-4/5"/>
</dbReference>
<dbReference type="InterPro" id="IPR036895">
    <property type="entry name" value="Uracil-DNA_glycosylase-like_sf"/>
</dbReference>
<evidence type="ECO:0000256" key="5">
    <source>
        <dbReference type="ARBA" id="ARBA00022485"/>
    </source>
</evidence>